<feature type="domain" description="3'-5' exonuclease" evidence="1">
    <location>
        <begin position="31"/>
        <end position="148"/>
    </location>
</feature>
<dbReference type="SUPFAM" id="SSF53098">
    <property type="entry name" value="Ribonuclease H-like"/>
    <property type="match status" value="1"/>
</dbReference>
<comment type="caution">
    <text evidence="2">The sequence shown here is derived from an EMBL/GenBank/DDBJ whole genome shotgun (WGS) entry which is preliminary data.</text>
</comment>
<keyword evidence="2" id="KW-0540">Nuclease</keyword>
<sequence>MTILLHPQGLARIIDVLSLGKAAFSTISKDGKSLKSILEDSALPKCLWDVRNDADALWASYQVDLSGVVDIQLLENASRNGDKKYLCGLEKAIKNDLTLEPTLRNRWISSKQDIKGLMLTNIFAARPVEKKTVQYCVNDVIHLPDLYTTYLGRISGPWLAKAKEETLRRLSDARSVAYDPQSDMKALGPWGSGIGEQILSMDELLEVLDDERVEDLSHGICLETMMTTTILTTARPAHGY</sequence>
<organism evidence="2 3">
    <name type="scientific">Apiospora marii</name>
    <dbReference type="NCBI Taxonomy" id="335849"/>
    <lineage>
        <taxon>Eukaryota</taxon>
        <taxon>Fungi</taxon>
        <taxon>Dikarya</taxon>
        <taxon>Ascomycota</taxon>
        <taxon>Pezizomycotina</taxon>
        <taxon>Sordariomycetes</taxon>
        <taxon>Xylariomycetidae</taxon>
        <taxon>Amphisphaeriales</taxon>
        <taxon>Apiosporaceae</taxon>
        <taxon>Apiospora</taxon>
    </lineage>
</organism>
<evidence type="ECO:0000259" key="1">
    <source>
        <dbReference type="Pfam" id="PF01612"/>
    </source>
</evidence>
<reference evidence="2 3" key="1">
    <citation type="submission" date="2023-01" db="EMBL/GenBank/DDBJ databases">
        <title>Analysis of 21 Apiospora genomes using comparative genomics revels a genus with tremendous synthesis potential of carbohydrate active enzymes and secondary metabolites.</title>
        <authorList>
            <person name="Sorensen T."/>
        </authorList>
    </citation>
    <scope>NUCLEOTIDE SEQUENCE [LARGE SCALE GENOMIC DNA]</scope>
    <source>
        <strain evidence="2 3">CBS 20057</strain>
    </source>
</reference>
<keyword evidence="3" id="KW-1185">Reference proteome</keyword>
<name>A0ABR1RJY7_9PEZI</name>
<keyword evidence="2" id="KW-0269">Exonuclease</keyword>
<dbReference type="PANTHER" id="PTHR43040:SF1">
    <property type="entry name" value="RIBONUCLEASE D"/>
    <property type="match status" value="1"/>
</dbReference>
<proteinExistence type="predicted"/>
<protein>
    <submittedName>
        <fullName evidence="2">Exonuclease</fullName>
    </submittedName>
</protein>
<dbReference type="Pfam" id="PF01612">
    <property type="entry name" value="DNA_pol_A_exo1"/>
    <property type="match status" value="1"/>
</dbReference>
<dbReference type="InterPro" id="IPR036397">
    <property type="entry name" value="RNaseH_sf"/>
</dbReference>
<dbReference type="InterPro" id="IPR002562">
    <property type="entry name" value="3'-5'_exonuclease_dom"/>
</dbReference>
<gene>
    <name evidence="2" type="ORF">PG991_009169</name>
</gene>
<keyword evidence="2" id="KW-0378">Hydrolase</keyword>
<dbReference type="Proteomes" id="UP001396898">
    <property type="component" value="Unassembled WGS sequence"/>
</dbReference>
<dbReference type="Gene3D" id="3.30.420.10">
    <property type="entry name" value="Ribonuclease H-like superfamily/Ribonuclease H"/>
    <property type="match status" value="1"/>
</dbReference>
<dbReference type="GO" id="GO:0004527">
    <property type="term" value="F:exonuclease activity"/>
    <property type="evidence" value="ECO:0007669"/>
    <property type="project" value="UniProtKB-KW"/>
</dbReference>
<dbReference type="PANTHER" id="PTHR43040">
    <property type="entry name" value="RIBONUCLEASE D"/>
    <property type="match status" value="1"/>
</dbReference>
<evidence type="ECO:0000313" key="3">
    <source>
        <dbReference type="Proteomes" id="UP001396898"/>
    </source>
</evidence>
<evidence type="ECO:0000313" key="2">
    <source>
        <dbReference type="EMBL" id="KAK8013576.1"/>
    </source>
</evidence>
<accession>A0ABR1RJY7</accession>
<dbReference type="InterPro" id="IPR012337">
    <property type="entry name" value="RNaseH-like_sf"/>
</dbReference>
<dbReference type="EMBL" id="JAQQWI010000013">
    <property type="protein sequence ID" value="KAK8013576.1"/>
    <property type="molecule type" value="Genomic_DNA"/>
</dbReference>